<dbReference type="Pfam" id="PF08817">
    <property type="entry name" value="YukD"/>
    <property type="match status" value="1"/>
</dbReference>
<dbReference type="GO" id="GO:0005886">
    <property type="term" value="C:plasma membrane"/>
    <property type="evidence" value="ECO:0007669"/>
    <property type="project" value="UniProtKB-SubCell"/>
</dbReference>
<evidence type="ECO:0000256" key="2">
    <source>
        <dbReference type="ARBA" id="ARBA00006162"/>
    </source>
</evidence>
<evidence type="ECO:0000313" key="9">
    <source>
        <dbReference type="EMBL" id="SNR47412.1"/>
    </source>
</evidence>
<protein>
    <submittedName>
        <fullName evidence="9">Type VII secretion integral membrane protein EccD</fullName>
    </submittedName>
</protein>
<evidence type="ECO:0000256" key="4">
    <source>
        <dbReference type="ARBA" id="ARBA00022692"/>
    </source>
</evidence>
<keyword evidence="10" id="KW-1185">Reference proteome</keyword>
<feature type="transmembrane region" description="Helical" evidence="7">
    <location>
        <begin position="348"/>
        <end position="367"/>
    </location>
</feature>
<evidence type="ECO:0000256" key="6">
    <source>
        <dbReference type="ARBA" id="ARBA00023136"/>
    </source>
</evidence>
<evidence type="ECO:0000256" key="5">
    <source>
        <dbReference type="ARBA" id="ARBA00022989"/>
    </source>
</evidence>
<dbReference type="NCBIfam" id="TIGR03920">
    <property type="entry name" value="T7SS_EccD"/>
    <property type="match status" value="1"/>
</dbReference>
<dbReference type="OrthoDB" id="4775372at2"/>
<comment type="subcellular location">
    <subcellularLocation>
        <location evidence="1">Cell membrane</location>
        <topology evidence="1">Multi-pass membrane protein</topology>
    </subcellularLocation>
</comment>
<keyword evidence="3" id="KW-1003">Cell membrane</keyword>
<evidence type="ECO:0000256" key="3">
    <source>
        <dbReference type="ARBA" id="ARBA00022475"/>
    </source>
</evidence>
<feature type="transmembrane region" description="Helical" evidence="7">
    <location>
        <begin position="174"/>
        <end position="197"/>
    </location>
</feature>
<sequence length="467" mass="47271">MTAPGGPSLARVTIAAPTRRMDIALPDNMLVGELLPHLLRHAEGALGEPAERHGGWVLRRATGNALEPGRNLAAQGVRDGELLHLKPAREDWPELAYDDVVEVIASGARRSGRSWGAAATRRCGLAIFAAALLIGLFGLAVGGPSRQLSAIVALAVALGLTVVGILLSRAFTDAGAGAVVAASGLPYAFLGGAWLLTDSGSRFLGIGAPALLLGSAVLLVFSMLGHAGVAGLPRLFVAGTAIALTGLLAALLTLAGVPADGAAAVALTAAIGLLPGYPVLASWIGRLPFPELPSRAEEILKDKPMPRRADVFAAVVRADEVLSGLLLAAAFSSVVAILYLAWSDPGTAVVLLIVAAVTALLLRARLLATPRQRVPLLVAGVAGLAVLGIGAVVTGAVPGLLVLAGAVLTGAVALIAAVVYSQRQPSPYLGRAADLLDVIAIMALIPLACAVMGVFDDIRGLFSSIGG</sequence>
<dbReference type="AlphaFoldDB" id="A0A238WLJ0"/>
<reference evidence="9 10" key="1">
    <citation type="submission" date="2017-06" db="EMBL/GenBank/DDBJ databases">
        <authorList>
            <person name="Kim H.J."/>
            <person name="Triplett B.A."/>
        </authorList>
    </citation>
    <scope>NUCLEOTIDE SEQUENCE [LARGE SCALE GENOMIC DNA]</scope>
    <source>
        <strain evidence="9 10">DSM 43151</strain>
    </source>
</reference>
<dbReference type="InterPro" id="IPR044049">
    <property type="entry name" value="EccD_transm"/>
</dbReference>
<feature type="transmembrane region" description="Helical" evidence="7">
    <location>
        <begin position="321"/>
        <end position="342"/>
    </location>
</feature>
<feature type="transmembrane region" description="Helical" evidence="7">
    <location>
        <begin position="236"/>
        <end position="257"/>
    </location>
</feature>
<feature type="transmembrane region" description="Helical" evidence="7">
    <location>
        <begin position="203"/>
        <end position="224"/>
    </location>
</feature>
<dbReference type="Gene3D" id="3.10.20.90">
    <property type="entry name" value="Phosphatidylinositol 3-kinase Catalytic Subunit, Chain A, domain 1"/>
    <property type="match status" value="1"/>
</dbReference>
<comment type="similarity">
    <text evidence="2">Belongs to the EccD/Snm4 family.</text>
</comment>
<dbReference type="PIRSF" id="PIRSF017804">
    <property type="entry name" value="Secretion_EccD1"/>
    <property type="match status" value="1"/>
</dbReference>
<dbReference type="RefSeq" id="WP_089292439.1">
    <property type="nucleotide sequence ID" value="NZ_BOMU01000022.1"/>
</dbReference>
<feature type="transmembrane region" description="Helical" evidence="7">
    <location>
        <begin position="263"/>
        <end position="285"/>
    </location>
</feature>
<feature type="domain" description="EccD-like transmembrane" evidence="8">
    <location>
        <begin position="120"/>
        <end position="461"/>
    </location>
</feature>
<organism evidence="9 10">
    <name type="scientific">Actinoplanes regularis</name>
    <dbReference type="NCBI Taxonomy" id="52697"/>
    <lineage>
        <taxon>Bacteria</taxon>
        <taxon>Bacillati</taxon>
        <taxon>Actinomycetota</taxon>
        <taxon>Actinomycetes</taxon>
        <taxon>Micromonosporales</taxon>
        <taxon>Micromonosporaceae</taxon>
        <taxon>Actinoplanes</taxon>
    </lineage>
</organism>
<name>A0A238WLJ0_9ACTN</name>
<evidence type="ECO:0000256" key="1">
    <source>
        <dbReference type="ARBA" id="ARBA00004651"/>
    </source>
</evidence>
<keyword evidence="4 7" id="KW-0812">Transmembrane</keyword>
<dbReference type="Proteomes" id="UP000198415">
    <property type="component" value="Unassembled WGS sequence"/>
</dbReference>
<evidence type="ECO:0000259" key="8">
    <source>
        <dbReference type="Pfam" id="PF19053"/>
    </source>
</evidence>
<dbReference type="EMBL" id="FZNR01000002">
    <property type="protein sequence ID" value="SNR47412.1"/>
    <property type="molecule type" value="Genomic_DNA"/>
</dbReference>
<keyword evidence="5 7" id="KW-1133">Transmembrane helix</keyword>
<gene>
    <name evidence="9" type="ORF">SAMN06264365_102670</name>
</gene>
<evidence type="ECO:0000313" key="10">
    <source>
        <dbReference type="Proteomes" id="UP000198415"/>
    </source>
</evidence>
<proteinExistence type="inferred from homology"/>
<evidence type="ECO:0000256" key="7">
    <source>
        <dbReference type="SAM" id="Phobius"/>
    </source>
</evidence>
<feature type="transmembrane region" description="Helical" evidence="7">
    <location>
        <begin position="399"/>
        <end position="420"/>
    </location>
</feature>
<dbReference type="Pfam" id="PF19053">
    <property type="entry name" value="EccD"/>
    <property type="match status" value="1"/>
</dbReference>
<feature type="transmembrane region" description="Helical" evidence="7">
    <location>
        <begin position="374"/>
        <end position="393"/>
    </location>
</feature>
<accession>A0A238WLJ0</accession>
<feature type="transmembrane region" description="Helical" evidence="7">
    <location>
        <begin position="148"/>
        <end position="167"/>
    </location>
</feature>
<dbReference type="InterPro" id="IPR024962">
    <property type="entry name" value="YukD-like"/>
</dbReference>
<feature type="transmembrane region" description="Helical" evidence="7">
    <location>
        <begin position="123"/>
        <end position="142"/>
    </location>
</feature>
<keyword evidence="6 7" id="KW-0472">Membrane</keyword>
<dbReference type="InterPro" id="IPR006707">
    <property type="entry name" value="T7SS_EccD"/>
</dbReference>
<feature type="transmembrane region" description="Helical" evidence="7">
    <location>
        <begin position="432"/>
        <end position="455"/>
    </location>
</feature>